<feature type="region of interest" description="Disordered" evidence="1">
    <location>
        <begin position="115"/>
        <end position="171"/>
    </location>
</feature>
<feature type="transmembrane region" description="Helical" evidence="2">
    <location>
        <begin position="90"/>
        <end position="112"/>
    </location>
</feature>
<dbReference type="Proteomes" id="UP000813444">
    <property type="component" value="Unassembled WGS sequence"/>
</dbReference>
<protein>
    <recommendedName>
        <fullName evidence="5">Fucose-specific lectin</fullName>
    </recommendedName>
</protein>
<evidence type="ECO:0000313" key="3">
    <source>
        <dbReference type="EMBL" id="KAH7308668.1"/>
    </source>
</evidence>
<keyword evidence="4" id="KW-1185">Reference proteome</keyword>
<proteinExistence type="predicted"/>
<reference evidence="3" key="1">
    <citation type="journal article" date="2021" name="Nat. Commun.">
        <title>Genetic determinants of endophytism in the Arabidopsis root mycobiome.</title>
        <authorList>
            <person name="Mesny F."/>
            <person name="Miyauchi S."/>
            <person name="Thiergart T."/>
            <person name="Pickel B."/>
            <person name="Atanasova L."/>
            <person name="Karlsson M."/>
            <person name="Huettel B."/>
            <person name="Barry K.W."/>
            <person name="Haridas S."/>
            <person name="Chen C."/>
            <person name="Bauer D."/>
            <person name="Andreopoulos W."/>
            <person name="Pangilinan J."/>
            <person name="LaButti K."/>
            <person name="Riley R."/>
            <person name="Lipzen A."/>
            <person name="Clum A."/>
            <person name="Drula E."/>
            <person name="Henrissat B."/>
            <person name="Kohler A."/>
            <person name="Grigoriev I.V."/>
            <person name="Martin F.M."/>
            <person name="Hacquard S."/>
        </authorList>
    </citation>
    <scope>NUCLEOTIDE SEQUENCE</scope>
    <source>
        <strain evidence="3">MPI-CAGE-CH-0235</strain>
    </source>
</reference>
<keyword evidence="2" id="KW-1133">Transmembrane helix</keyword>
<dbReference type="SUPFAM" id="SSF89372">
    <property type="entry name" value="Fucose-specific lectin"/>
    <property type="match status" value="1"/>
</dbReference>
<keyword evidence="2" id="KW-0812">Transmembrane</keyword>
<evidence type="ECO:0000256" key="2">
    <source>
        <dbReference type="SAM" id="Phobius"/>
    </source>
</evidence>
<sequence length="519" mass="56095">MARDTEYSSLPIPVDADPVSSMPNGMQVAYTSEPPQTAYSDGKETAYSDGKEVAHGQMILPPYYKADNDAAGMFAPDTPAKRPWYRKRNLAIGAGVLLLIVVAGVVGGVVGVQQARNNDNGDVDGSVRGEGANGGGAPTESDAPSGTEVLPSSTVSSAPSATSTTTSASQMPTSIANNSALAAVAWDLEGEYNMFLAYQDSEGALMYSHAKGDDASGRTNWAAPEEVQSEYQPREVSSLGMAMLPQISRNSNDRTPQLEWFFVNGSSHLNGVNMNMADESRGFSEDSITELMLGVQRSSKIASYWPYVLLQGLDNQLNLIYYNGGWQIAPTGVGAQPRSHFAIVPLSRNFTLSRNDGAWALLYQGDNGRLLPSVSPTGRDAVWDPLKEMWESTFPPITIADEGPFAAFSVATPGAANVDNVDTYVLYQEEDSSDIKQLWFSPNNGEWRTSSPGNLRGADEGTQIACITAPTWTNERTVGTRLLGETSDLTRCFFFKEGRVVESRFNGRDWSRPVRVEMP</sequence>
<organism evidence="3 4">
    <name type="scientific">Stachybotrys elegans</name>
    <dbReference type="NCBI Taxonomy" id="80388"/>
    <lineage>
        <taxon>Eukaryota</taxon>
        <taxon>Fungi</taxon>
        <taxon>Dikarya</taxon>
        <taxon>Ascomycota</taxon>
        <taxon>Pezizomycotina</taxon>
        <taxon>Sordariomycetes</taxon>
        <taxon>Hypocreomycetidae</taxon>
        <taxon>Hypocreales</taxon>
        <taxon>Stachybotryaceae</taxon>
        <taxon>Stachybotrys</taxon>
    </lineage>
</organism>
<comment type="caution">
    <text evidence="3">The sequence shown here is derived from an EMBL/GenBank/DDBJ whole genome shotgun (WGS) entry which is preliminary data.</text>
</comment>
<name>A0A8K0SL52_9HYPO</name>
<evidence type="ECO:0008006" key="5">
    <source>
        <dbReference type="Google" id="ProtNLM"/>
    </source>
</evidence>
<keyword evidence="2" id="KW-0472">Membrane</keyword>
<evidence type="ECO:0000313" key="4">
    <source>
        <dbReference type="Proteomes" id="UP000813444"/>
    </source>
</evidence>
<feature type="compositionally biased region" description="Low complexity" evidence="1">
    <location>
        <begin position="151"/>
        <end position="171"/>
    </location>
</feature>
<dbReference type="OrthoDB" id="3800077at2759"/>
<accession>A0A8K0SL52</accession>
<dbReference type="AlphaFoldDB" id="A0A8K0SL52"/>
<evidence type="ECO:0000256" key="1">
    <source>
        <dbReference type="SAM" id="MobiDB-lite"/>
    </source>
</evidence>
<dbReference type="EMBL" id="JAGPNK010000015">
    <property type="protein sequence ID" value="KAH7308668.1"/>
    <property type="molecule type" value="Genomic_DNA"/>
</dbReference>
<dbReference type="Gene3D" id="2.120.10.70">
    <property type="entry name" value="Fucose-specific lectin"/>
    <property type="match status" value="1"/>
</dbReference>
<gene>
    <name evidence="3" type="ORF">B0I35DRAFT_483193</name>
</gene>